<organism evidence="12 13">
    <name type="scientific">Luteibacter anthropi</name>
    <dbReference type="NCBI Taxonomy" id="564369"/>
    <lineage>
        <taxon>Bacteria</taxon>
        <taxon>Pseudomonadati</taxon>
        <taxon>Pseudomonadota</taxon>
        <taxon>Gammaproteobacteria</taxon>
        <taxon>Lysobacterales</taxon>
        <taxon>Rhodanobacteraceae</taxon>
        <taxon>Luteibacter</taxon>
    </lineage>
</organism>
<dbReference type="GO" id="GO:0005543">
    <property type="term" value="F:phospholipid binding"/>
    <property type="evidence" value="ECO:0007669"/>
    <property type="project" value="TreeGrafter"/>
</dbReference>
<dbReference type="Proteomes" id="UP000490980">
    <property type="component" value="Unassembled WGS sequence"/>
</dbReference>
<dbReference type="GO" id="GO:0008915">
    <property type="term" value="F:lipid-A-disaccharide synthase activity"/>
    <property type="evidence" value="ECO:0007669"/>
    <property type="project" value="UniProtKB-UniRule"/>
</dbReference>
<dbReference type="NCBIfam" id="TIGR00215">
    <property type="entry name" value="lpxB"/>
    <property type="match status" value="1"/>
</dbReference>
<evidence type="ECO:0000256" key="11">
    <source>
        <dbReference type="HAMAP-Rule" id="MF_00392"/>
    </source>
</evidence>
<dbReference type="GO" id="GO:0009245">
    <property type="term" value="P:lipid A biosynthetic process"/>
    <property type="evidence" value="ECO:0007669"/>
    <property type="project" value="UniProtKB-UniRule"/>
</dbReference>
<name>A0A7X5UAC1_9GAMM</name>
<gene>
    <name evidence="11 12" type="primary">lpxB</name>
    <name evidence="12" type="ORF">HBF25_09800</name>
</gene>
<evidence type="ECO:0000313" key="12">
    <source>
        <dbReference type="EMBL" id="NII06677.1"/>
    </source>
</evidence>
<proteinExistence type="inferred from homology"/>
<dbReference type="EMBL" id="JAARLZ010000004">
    <property type="protein sequence ID" value="NII06677.1"/>
    <property type="molecule type" value="Genomic_DNA"/>
</dbReference>
<accession>A0A7X5UAC1</accession>
<evidence type="ECO:0000256" key="5">
    <source>
        <dbReference type="ARBA" id="ARBA00022516"/>
    </source>
</evidence>
<protein>
    <recommendedName>
        <fullName evidence="4 11">Lipid-A-disaccharide synthase</fullName>
        <ecNumber evidence="3 11">2.4.1.182</ecNumber>
    </recommendedName>
</protein>
<dbReference type="GO" id="GO:0016020">
    <property type="term" value="C:membrane"/>
    <property type="evidence" value="ECO:0007669"/>
    <property type="project" value="GOC"/>
</dbReference>
<keyword evidence="7 11" id="KW-0328">Glycosyltransferase</keyword>
<dbReference type="SUPFAM" id="SSF53756">
    <property type="entry name" value="UDP-Glycosyltransferase/glycogen phosphorylase"/>
    <property type="match status" value="1"/>
</dbReference>
<dbReference type="HAMAP" id="MF_00392">
    <property type="entry name" value="LpxB"/>
    <property type="match status" value="1"/>
</dbReference>
<evidence type="ECO:0000256" key="6">
    <source>
        <dbReference type="ARBA" id="ARBA00022556"/>
    </source>
</evidence>
<evidence type="ECO:0000256" key="4">
    <source>
        <dbReference type="ARBA" id="ARBA00020902"/>
    </source>
</evidence>
<dbReference type="AlphaFoldDB" id="A0A7X5UAC1"/>
<evidence type="ECO:0000256" key="9">
    <source>
        <dbReference type="ARBA" id="ARBA00023098"/>
    </source>
</evidence>
<evidence type="ECO:0000256" key="8">
    <source>
        <dbReference type="ARBA" id="ARBA00022679"/>
    </source>
</evidence>
<evidence type="ECO:0000313" key="13">
    <source>
        <dbReference type="Proteomes" id="UP000490980"/>
    </source>
</evidence>
<dbReference type="RefSeq" id="WP_166947833.1">
    <property type="nucleotide sequence ID" value="NZ_JAARLZ010000004.1"/>
</dbReference>
<keyword evidence="6 11" id="KW-0441">Lipid A biosynthesis</keyword>
<comment type="pathway">
    <text evidence="11">Bacterial outer membrane biogenesis; LPS lipid A biosynthesis.</text>
</comment>
<comment type="function">
    <text evidence="1 11">Condensation of UDP-2,3-diacylglucosamine and 2,3-diacylglucosamine-1-phosphate to form lipid A disaccharide, a precursor of lipid A, a phosphorylated glycolipid that anchors the lipopolysaccharide to the outer membrane of the cell.</text>
</comment>
<comment type="similarity">
    <text evidence="2 11">Belongs to the LpxB family.</text>
</comment>
<sequence length="395" mass="43069">MSPTRPSPLIALIAGEDSGDQLGADLIEALRQRFPDARFVGIGGARMLARGFDSWHDIRELSVMGFAEVVKHLPRLLRLRKTLVQRLLAERPDIVVGIDAPDFNLGVEKRLKDAGLTTVHYVSPSVWAWREKRAEKIGRSAERVLCLFPMEPPIYARHGIDARFVGHPLADRFPMVSDRAPARDALGLPQDAPVLAVLPGSRPSEIERIGAIFVQAARQIASAMPALRIVVPSANERVHARLKELLAGFPGTPPLLIDGHSHEAMLAADVVLLASGTATLEAMLAKRPMVVGYRVSPTSYRIAKALRMLKTDVYSLPNILARACGLGNELLVPEFMQDDCTADNLAQATLRMLGDSERRGTVVAAFEVLHKELRGGLEGQAADRAADAIADLIRR</sequence>
<comment type="caution">
    <text evidence="12">The sequence shown here is derived from an EMBL/GenBank/DDBJ whole genome shotgun (WGS) entry which is preliminary data.</text>
</comment>
<dbReference type="UniPathway" id="UPA00973"/>
<dbReference type="Gene3D" id="3.40.50.2000">
    <property type="entry name" value="Glycogen Phosphorylase B"/>
    <property type="match status" value="1"/>
</dbReference>
<dbReference type="InterPro" id="IPR003835">
    <property type="entry name" value="Glyco_trans_19"/>
</dbReference>
<dbReference type="PANTHER" id="PTHR30372:SF4">
    <property type="entry name" value="LIPID-A-DISACCHARIDE SYNTHASE, MITOCHONDRIAL-RELATED"/>
    <property type="match status" value="1"/>
</dbReference>
<dbReference type="EC" id="2.4.1.182" evidence="3 11"/>
<keyword evidence="13" id="KW-1185">Reference proteome</keyword>
<keyword evidence="8 11" id="KW-0808">Transferase</keyword>
<keyword evidence="9 11" id="KW-0443">Lipid metabolism</keyword>
<evidence type="ECO:0000256" key="1">
    <source>
        <dbReference type="ARBA" id="ARBA00002056"/>
    </source>
</evidence>
<keyword evidence="5 11" id="KW-0444">Lipid biosynthesis</keyword>
<dbReference type="Pfam" id="PF02684">
    <property type="entry name" value="LpxB"/>
    <property type="match status" value="1"/>
</dbReference>
<evidence type="ECO:0000256" key="3">
    <source>
        <dbReference type="ARBA" id="ARBA00012687"/>
    </source>
</evidence>
<reference evidence="12 13" key="1">
    <citation type="submission" date="2020-03" db="EMBL/GenBank/DDBJ databases">
        <authorList>
            <person name="Lai Q."/>
        </authorList>
    </citation>
    <scope>NUCLEOTIDE SEQUENCE [LARGE SCALE GENOMIC DNA]</scope>
    <source>
        <strain evidence="12 13">CCUG 25036</strain>
    </source>
</reference>
<evidence type="ECO:0000256" key="2">
    <source>
        <dbReference type="ARBA" id="ARBA00007868"/>
    </source>
</evidence>
<evidence type="ECO:0000256" key="7">
    <source>
        <dbReference type="ARBA" id="ARBA00022676"/>
    </source>
</evidence>
<comment type="catalytic activity">
    <reaction evidence="10 11">
        <text>a lipid X + a UDP-2-N,3-O-bis[(3R)-3-hydroxyacyl]-alpha-D-glucosamine = a lipid A disaccharide + UDP + H(+)</text>
        <dbReference type="Rhea" id="RHEA:67828"/>
        <dbReference type="ChEBI" id="CHEBI:15378"/>
        <dbReference type="ChEBI" id="CHEBI:58223"/>
        <dbReference type="ChEBI" id="CHEBI:137748"/>
        <dbReference type="ChEBI" id="CHEBI:176338"/>
        <dbReference type="ChEBI" id="CHEBI:176343"/>
        <dbReference type="EC" id="2.4.1.182"/>
    </reaction>
</comment>
<evidence type="ECO:0000256" key="10">
    <source>
        <dbReference type="ARBA" id="ARBA00048975"/>
    </source>
</evidence>
<dbReference type="PANTHER" id="PTHR30372">
    <property type="entry name" value="LIPID-A-DISACCHARIDE SYNTHASE"/>
    <property type="match status" value="1"/>
</dbReference>